<sequence>MSGADELTEARRRFPRGDRVRGRVSAVPWGPGRTGLFVDLGAEPDGFVDVLHLPEDANQWPPVGREGVFEVLHHRPGQVRLFPLDAGMRAKRYRVSNWSGEEWAAATARYPVGSLVTGVVTGVFPSDRSYGVRFDDVTSSVEYDGAPPVVGHVGSYTVTRHLEWTRQLLVRPSS</sequence>
<dbReference type="EMBL" id="AP023359">
    <property type="protein sequence ID" value="BCJ69755.1"/>
    <property type="molecule type" value="Genomic_DNA"/>
</dbReference>
<evidence type="ECO:0000313" key="3">
    <source>
        <dbReference type="Proteomes" id="UP000680866"/>
    </source>
</evidence>
<proteinExistence type="predicted"/>
<protein>
    <recommendedName>
        <fullName evidence="1">S1 motif domain-containing protein</fullName>
    </recommendedName>
</protein>
<dbReference type="KEGG" id="pry:Prubr_67760"/>
<dbReference type="PROSITE" id="PS50126">
    <property type="entry name" value="S1"/>
    <property type="match status" value="1"/>
</dbReference>
<dbReference type="Proteomes" id="UP000680866">
    <property type="component" value="Chromosome"/>
</dbReference>
<organism evidence="2 3">
    <name type="scientific">Polymorphospora rubra</name>
    <dbReference type="NCBI Taxonomy" id="338584"/>
    <lineage>
        <taxon>Bacteria</taxon>
        <taxon>Bacillati</taxon>
        <taxon>Actinomycetota</taxon>
        <taxon>Actinomycetes</taxon>
        <taxon>Micromonosporales</taxon>
        <taxon>Micromonosporaceae</taxon>
        <taxon>Polymorphospora</taxon>
    </lineage>
</organism>
<name>A0A810NEQ4_9ACTN</name>
<dbReference type="InterPro" id="IPR003029">
    <property type="entry name" value="S1_domain"/>
</dbReference>
<reference evidence="2" key="1">
    <citation type="submission" date="2020-08" db="EMBL/GenBank/DDBJ databases">
        <title>Whole genome shotgun sequence of Polymorphospora rubra NBRC 101157.</title>
        <authorList>
            <person name="Komaki H."/>
            <person name="Tamura T."/>
        </authorList>
    </citation>
    <scope>NUCLEOTIDE SEQUENCE</scope>
    <source>
        <strain evidence="2">NBRC 101157</strain>
    </source>
</reference>
<gene>
    <name evidence="2" type="ORF">Prubr_67760</name>
</gene>
<dbReference type="AlphaFoldDB" id="A0A810NEQ4"/>
<dbReference type="RefSeq" id="WP_212819249.1">
    <property type="nucleotide sequence ID" value="NZ_AP023359.1"/>
</dbReference>
<dbReference type="GO" id="GO:0003676">
    <property type="term" value="F:nucleic acid binding"/>
    <property type="evidence" value="ECO:0007669"/>
    <property type="project" value="InterPro"/>
</dbReference>
<feature type="domain" description="S1 motif" evidence="1">
    <location>
        <begin position="17"/>
        <end position="56"/>
    </location>
</feature>
<accession>A0A810NEQ4</accession>
<keyword evidence="3" id="KW-1185">Reference proteome</keyword>
<evidence type="ECO:0000313" key="2">
    <source>
        <dbReference type="EMBL" id="BCJ69755.1"/>
    </source>
</evidence>
<evidence type="ECO:0000259" key="1">
    <source>
        <dbReference type="PROSITE" id="PS50126"/>
    </source>
</evidence>